<sequence length="785" mass="87651">MRIPNLMVFYFILQLPWLIRAVISDCNETCGTVAIPFPFGIRAGCYNNSWFRVTCNETADGPKPFINRINLELLGKFRTVDNVVSVNNPVTYLNCGDQGNSRTASPSSVHLQGSPFFFSSEYNVFGSVGCGNLATLFRNNQIDPIASCLQQRCTDQNSKFGGCYAIIPENLASYTSRMTVVVNPGSNRCTSAFMFDPKQLHSSDSDLEFLYNMSIDTTHVPATLMWNPIKHAAVPFPHKSTCMETCGNVVILFPFGIKAGCYMNEWFRVTCNNTADGPKPFIRSINMQLLNVSVTQGTVVVNHSVTYFNCLGNDVQNNGVSVNLSGTHFSFSYIFNRFVSVGCNSLATFLHSPTDDYPIRGCLQPRCGNIVTSNFSCTTDIPPDLTSFAANMEDIYTRNGKKRSCGSAFIADSRFLDSLKLMDSDRNGTSDWNRTHVPTTLQWGTPKDGQCELRDGPNTFCTSSNGRYCWASLSQMHLCVCTLDVIYPYYYHSTYVCQESGACHDLKYKYCYMICLNAPGNNCSSSCPDGYKYSSTEDMCKPVNLIRPSEEESESSLASSVVIMITMLWGTIFALLGTKYLYSVLERRKNIKLKQKYFKRNGGLLLQQQLSNSEGNVEKIRLFASKELEKATDYYNENRILGRGGQGTVYKGMLTDGRIVAVKKSKMVENKKLDEKELEQFINENNSVLDILDPWAMNDGREEEILAVAKLAKRCLNLNGKKRPTMKQVAMELERIRSSEEANAIEESGDEDSDIDITIEASTSSTVSYPTSSSCNDIGIRSFHV</sequence>
<organism evidence="9 10">
    <name type="scientific">Hibiscus sabdariffa</name>
    <name type="common">roselle</name>
    <dbReference type="NCBI Taxonomy" id="183260"/>
    <lineage>
        <taxon>Eukaryota</taxon>
        <taxon>Viridiplantae</taxon>
        <taxon>Streptophyta</taxon>
        <taxon>Embryophyta</taxon>
        <taxon>Tracheophyta</taxon>
        <taxon>Spermatophyta</taxon>
        <taxon>Magnoliopsida</taxon>
        <taxon>eudicotyledons</taxon>
        <taxon>Gunneridae</taxon>
        <taxon>Pentapetalae</taxon>
        <taxon>rosids</taxon>
        <taxon>malvids</taxon>
        <taxon>Malvales</taxon>
        <taxon>Malvaceae</taxon>
        <taxon>Malvoideae</taxon>
        <taxon>Hibiscus</taxon>
    </lineage>
</organism>
<comment type="subcellular location">
    <subcellularLocation>
        <location evidence="1">Membrane</location>
        <topology evidence="1">Single-pass membrane protein</topology>
    </subcellularLocation>
</comment>
<dbReference type="Pfam" id="PF13947">
    <property type="entry name" value="GUB_WAK_bind"/>
    <property type="match status" value="2"/>
</dbReference>
<name>A0ABR2F3I4_9ROSI</name>
<reference evidence="9 10" key="1">
    <citation type="journal article" date="2024" name="G3 (Bethesda)">
        <title>Genome assembly of Hibiscus sabdariffa L. provides insights into metabolisms of medicinal natural products.</title>
        <authorList>
            <person name="Kim T."/>
        </authorList>
    </citation>
    <scope>NUCLEOTIDE SEQUENCE [LARGE SCALE GENOMIC DNA]</scope>
    <source>
        <strain evidence="9">TK-2024</strain>
        <tissue evidence="9">Old leaves</tissue>
    </source>
</reference>
<dbReference type="PANTHER" id="PTHR33491">
    <property type="entry name" value="OSJNBA0016N04.9 PROTEIN"/>
    <property type="match status" value="1"/>
</dbReference>
<keyword evidence="2 6" id="KW-0812">Transmembrane</keyword>
<protein>
    <recommendedName>
        <fullName evidence="8">Wall-associated receptor kinase galacturonan-binding domain-containing protein</fullName>
    </recommendedName>
</protein>
<feature type="domain" description="Wall-associated receptor kinase galacturonan-binding" evidence="8">
    <location>
        <begin position="242"/>
        <end position="302"/>
    </location>
</feature>
<gene>
    <name evidence="9" type="ORF">V6N12_027649</name>
</gene>
<dbReference type="InterPro" id="IPR025287">
    <property type="entry name" value="WAK_GUB"/>
</dbReference>
<evidence type="ECO:0000256" key="5">
    <source>
        <dbReference type="ARBA" id="ARBA00023136"/>
    </source>
</evidence>
<proteinExistence type="predicted"/>
<keyword evidence="4 6" id="KW-1133">Transmembrane helix</keyword>
<evidence type="ECO:0000256" key="6">
    <source>
        <dbReference type="SAM" id="Phobius"/>
    </source>
</evidence>
<feature type="chain" id="PRO_5045635432" description="Wall-associated receptor kinase galacturonan-binding domain-containing protein" evidence="7">
    <location>
        <begin position="22"/>
        <end position="785"/>
    </location>
</feature>
<feature type="domain" description="Wall-associated receptor kinase galacturonan-binding" evidence="8">
    <location>
        <begin position="26"/>
        <end position="67"/>
    </location>
</feature>
<feature type="transmembrane region" description="Helical" evidence="6">
    <location>
        <begin position="557"/>
        <end position="582"/>
    </location>
</feature>
<evidence type="ECO:0000256" key="4">
    <source>
        <dbReference type="ARBA" id="ARBA00022989"/>
    </source>
</evidence>
<dbReference type="InterPro" id="IPR011009">
    <property type="entry name" value="Kinase-like_dom_sf"/>
</dbReference>
<evidence type="ECO:0000256" key="1">
    <source>
        <dbReference type="ARBA" id="ARBA00004167"/>
    </source>
</evidence>
<evidence type="ECO:0000256" key="7">
    <source>
        <dbReference type="SAM" id="SignalP"/>
    </source>
</evidence>
<keyword evidence="3 7" id="KW-0732">Signal</keyword>
<accession>A0ABR2F3I4</accession>
<evidence type="ECO:0000313" key="10">
    <source>
        <dbReference type="Proteomes" id="UP001472677"/>
    </source>
</evidence>
<comment type="caution">
    <text evidence="9">The sequence shown here is derived from an EMBL/GenBank/DDBJ whole genome shotgun (WGS) entry which is preliminary data.</text>
</comment>
<dbReference type="SUPFAM" id="SSF56112">
    <property type="entry name" value="Protein kinase-like (PK-like)"/>
    <property type="match status" value="1"/>
</dbReference>
<keyword evidence="10" id="KW-1185">Reference proteome</keyword>
<dbReference type="Proteomes" id="UP001472677">
    <property type="component" value="Unassembled WGS sequence"/>
</dbReference>
<evidence type="ECO:0000313" key="9">
    <source>
        <dbReference type="EMBL" id="KAK8571567.1"/>
    </source>
</evidence>
<feature type="signal peptide" evidence="7">
    <location>
        <begin position="1"/>
        <end position="21"/>
    </location>
</feature>
<evidence type="ECO:0000256" key="2">
    <source>
        <dbReference type="ARBA" id="ARBA00022692"/>
    </source>
</evidence>
<dbReference type="Gene3D" id="3.30.200.20">
    <property type="entry name" value="Phosphorylase Kinase, domain 1"/>
    <property type="match status" value="1"/>
</dbReference>
<dbReference type="EMBL" id="JBBPBM010000008">
    <property type="protein sequence ID" value="KAK8571567.1"/>
    <property type="molecule type" value="Genomic_DNA"/>
</dbReference>
<keyword evidence="5 6" id="KW-0472">Membrane</keyword>
<evidence type="ECO:0000259" key="8">
    <source>
        <dbReference type="Pfam" id="PF13947"/>
    </source>
</evidence>
<evidence type="ECO:0000256" key="3">
    <source>
        <dbReference type="ARBA" id="ARBA00022729"/>
    </source>
</evidence>